<keyword evidence="2" id="KW-1185">Reference proteome</keyword>
<sequence>AAAQGRVPADFLPTPGEPVAPLLTWKRGFLNYLEAIDAEDFPPKRKRAILFSFLGDEGNRVVDAFNLAGPAVNADQDEFQVLLSALDTHFASAQNVVVERR</sequence>
<comment type="caution">
    <text evidence="1">The sequence shown here is derived from an EMBL/GenBank/DDBJ whole genome shotgun (WGS) entry which is preliminary data.</text>
</comment>
<feature type="non-terminal residue" evidence="1">
    <location>
        <position position="1"/>
    </location>
</feature>
<organism evidence="1 2">
    <name type="scientific">Ixodes persulcatus</name>
    <name type="common">Taiga tick</name>
    <dbReference type="NCBI Taxonomy" id="34615"/>
    <lineage>
        <taxon>Eukaryota</taxon>
        <taxon>Metazoa</taxon>
        <taxon>Ecdysozoa</taxon>
        <taxon>Arthropoda</taxon>
        <taxon>Chelicerata</taxon>
        <taxon>Arachnida</taxon>
        <taxon>Acari</taxon>
        <taxon>Parasitiformes</taxon>
        <taxon>Ixodida</taxon>
        <taxon>Ixodoidea</taxon>
        <taxon>Ixodidae</taxon>
        <taxon>Ixodinae</taxon>
        <taxon>Ixodes</taxon>
    </lineage>
</organism>
<dbReference type="EMBL" id="JABSTQ010005500">
    <property type="protein sequence ID" value="KAG0439186.1"/>
    <property type="molecule type" value="Genomic_DNA"/>
</dbReference>
<gene>
    <name evidence="1" type="ORF">HPB47_016727</name>
</gene>
<evidence type="ECO:0000313" key="1">
    <source>
        <dbReference type="EMBL" id="KAG0439186.1"/>
    </source>
</evidence>
<evidence type="ECO:0000313" key="2">
    <source>
        <dbReference type="Proteomes" id="UP000805193"/>
    </source>
</evidence>
<reference evidence="1 2" key="1">
    <citation type="journal article" date="2020" name="Cell">
        <title>Large-Scale Comparative Analyses of Tick Genomes Elucidate Their Genetic Diversity and Vector Capacities.</title>
        <authorList>
            <consortium name="Tick Genome and Microbiome Consortium (TIGMIC)"/>
            <person name="Jia N."/>
            <person name="Wang J."/>
            <person name="Shi W."/>
            <person name="Du L."/>
            <person name="Sun Y."/>
            <person name="Zhan W."/>
            <person name="Jiang J.F."/>
            <person name="Wang Q."/>
            <person name="Zhang B."/>
            <person name="Ji P."/>
            <person name="Bell-Sakyi L."/>
            <person name="Cui X.M."/>
            <person name="Yuan T.T."/>
            <person name="Jiang B.G."/>
            <person name="Yang W.F."/>
            <person name="Lam T.T."/>
            <person name="Chang Q.C."/>
            <person name="Ding S.J."/>
            <person name="Wang X.J."/>
            <person name="Zhu J.G."/>
            <person name="Ruan X.D."/>
            <person name="Zhao L."/>
            <person name="Wei J.T."/>
            <person name="Ye R.Z."/>
            <person name="Que T.C."/>
            <person name="Du C.H."/>
            <person name="Zhou Y.H."/>
            <person name="Cheng J.X."/>
            <person name="Dai P.F."/>
            <person name="Guo W.B."/>
            <person name="Han X.H."/>
            <person name="Huang E.J."/>
            <person name="Li L.F."/>
            <person name="Wei W."/>
            <person name="Gao Y.C."/>
            <person name="Liu J.Z."/>
            <person name="Shao H.Z."/>
            <person name="Wang X."/>
            <person name="Wang C.C."/>
            <person name="Yang T.C."/>
            <person name="Huo Q.B."/>
            <person name="Li W."/>
            <person name="Chen H.Y."/>
            <person name="Chen S.E."/>
            <person name="Zhou L.G."/>
            <person name="Ni X.B."/>
            <person name="Tian J.H."/>
            <person name="Sheng Y."/>
            <person name="Liu T."/>
            <person name="Pan Y.S."/>
            <person name="Xia L.Y."/>
            <person name="Li J."/>
            <person name="Zhao F."/>
            <person name="Cao W.C."/>
        </authorList>
    </citation>
    <scope>NUCLEOTIDE SEQUENCE [LARGE SCALE GENOMIC DNA]</scope>
    <source>
        <strain evidence="1">Iper-2018</strain>
    </source>
</reference>
<name>A0AC60QSL3_IXOPE</name>
<dbReference type="Proteomes" id="UP000805193">
    <property type="component" value="Unassembled WGS sequence"/>
</dbReference>
<proteinExistence type="predicted"/>
<feature type="non-terminal residue" evidence="1">
    <location>
        <position position="101"/>
    </location>
</feature>
<protein>
    <submittedName>
        <fullName evidence="1">Uncharacterized protein</fullName>
    </submittedName>
</protein>
<accession>A0AC60QSL3</accession>